<evidence type="ECO:0000313" key="2">
    <source>
        <dbReference type="EMBL" id="MFC5863274.1"/>
    </source>
</evidence>
<feature type="chain" id="PRO_5046635591" evidence="1">
    <location>
        <begin position="25"/>
        <end position="400"/>
    </location>
</feature>
<dbReference type="GO" id="GO:0016787">
    <property type="term" value="F:hydrolase activity"/>
    <property type="evidence" value="ECO:0007669"/>
    <property type="project" value="UniProtKB-KW"/>
</dbReference>
<gene>
    <name evidence="2" type="ORF">ACFPT7_13295</name>
</gene>
<feature type="signal peptide" evidence="1">
    <location>
        <begin position="1"/>
        <end position="24"/>
    </location>
</feature>
<dbReference type="Proteomes" id="UP001596091">
    <property type="component" value="Unassembled WGS sequence"/>
</dbReference>
<sequence>MILGRTAFTAFVSLLPLATQPTPAQTVATPPYQIYAGYVWQSNYFNGLPGAHNGMNGWQAGVGFPAWHNLRPRVEFSRFTGTNLGANEEVFSVMGGGQYEHAVGRERLFVDAMFGDLGMNRYWGPQGDPGESASFTTSLGGGVDTPIDHHFAIRVEADWRNENLALIKAVNSTTPYRVPGLPQNFALISTSLVWMPKEASTRGASQGNFSHAPVEQELITESLNSFGHFHIFANSWWSNLNVAGLEYDRHSWGYVAGARMDYVAEILPVVILRQPSVTDLYGNVRSGANRTAVPGLGLSPIGLRMMWLDQHAVKPYYEIKGGMIGFTKKSLSDYASYENFSLQQSLGAQVRLTNQWDMRASISFFHFSNAFVVPINPGIDEMAWSAGLSYKFKKQSTTGE</sequence>
<keyword evidence="3" id="KW-1185">Reference proteome</keyword>
<dbReference type="SUPFAM" id="SSF56925">
    <property type="entry name" value="OMPA-like"/>
    <property type="match status" value="1"/>
</dbReference>
<dbReference type="RefSeq" id="WP_263341483.1">
    <property type="nucleotide sequence ID" value="NZ_JAGSYH010000007.1"/>
</dbReference>
<evidence type="ECO:0000313" key="3">
    <source>
        <dbReference type="Proteomes" id="UP001596091"/>
    </source>
</evidence>
<dbReference type="InterPro" id="IPR011250">
    <property type="entry name" value="OMP/PagP_B-barrel"/>
</dbReference>
<reference evidence="3" key="1">
    <citation type="journal article" date="2019" name="Int. J. Syst. Evol. Microbiol.">
        <title>The Global Catalogue of Microorganisms (GCM) 10K type strain sequencing project: providing services to taxonomists for standard genome sequencing and annotation.</title>
        <authorList>
            <consortium name="The Broad Institute Genomics Platform"/>
            <consortium name="The Broad Institute Genome Sequencing Center for Infectious Disease"/>
            <person name="Wu L."/>
            <person name="Ma J."/>
        </authorList>
    </citation>
    <scope>NUCLEOTIDE SEQUENCE [LARGE SCALE GENOMIC DNA]</scope>
    <source>
        <strain evidence="3">JCM 4087</strain>
    </source>
</reference>
<evidence type="ECO:0000256" key="1">
    <source>
        <dbReference type="SAM" id="SignalP"/>
    </source>
</evidence>
<accession>A0ABW1EH09</accession>
<dbReference type="EMBL" id="JBHSPH010000004">
    <property type="protein sequence ID" value="MFC5863274.1"/>
    <property type="molecule type" value="Genomic_DNA"/>
</dbReference>
<organism evidence="2 3">
    <name type="scientific">Acidicapsa dinghuensis</name>
    <dbReference type="NCBI Taxonomy" id="2218256"/>
    <lineage>
        <taxon>Bacteria</taxon>
        <taxon>Pseudomonadati</taxon>
        <taxon>Acidobacteriota</taxon>
        <taxon>Terriglobia</taxon>
        <taxon>Terriglobales</taxon>
        <taxon>Acidobacteriaceae</taxon>
        <taxon>Acidicapsa</taxon>
    </lineage>
</organism>
<comment type="caution">
    <text evidence="2">The sequence shown here is derived from an EMBL/GenBank/DDBJ whole genome shotgun (WGS) entry which is preliminary data.</text>
</comment>
<proteinExistence type="predicted"/>
<dbReference type="InterPro" id="IPR018550">
    <property type="entry name" value="Lipid-A_deacylase-rel"/>
</dbReference>
<dbReference type="Gene3D" id="2.40.160.20">
    <property type="match status" value="1"/>
</dbReference>
<dbReference type="Pfam" id="PF09411">
    <property type="entry name" value="PagL"/>
    <property type="match status" value="1"/>
</dbReference>
<keyword evidence="1" id="KW-0732">Signal</keyword>
<protein>
    <submittedName>
        <fullName evidence="2">Acyloxyacyl hydrolase</fullName>
    </submittedName>
</protein>
<name>A0ABW1EH09_9BACT</name>
<keyword evidence="2" id="KW-0378">Hydrolase</keyword>